<evidence type="ECO:0000256" key="7">
    <source>
        <dbReference type="ARBA" id="ARBA00023015"/>
    </source>
</evidence>
<evidence type="ECO:0000256" key="2">
    <source>
        <dbReference type="ARBA" id="ARBA00006991"/>
    </source>
</evidence>
<evidence type="ECO:0000256" key="4">
    <source>
        <dbReference type="ARBA" id="ARBA00022737"/>
    </source>
</evidence>
<reference evidence="13 14" key="1">
    <citation type="submission" date="2019-09" db="EMBL/GenBank/DDBJ databases">
        <title>Bird 10,000 Genomes (B10K) Project - Family phase.</title>
        <authorList>
            <person name="Zhang G."/>
        </authorList>
    </citation>
    <scope>NUCLEOTIDE SEQUENCE [LARGE SCALE GENOMIC DNA]</scope>
    <source>
        <strain evidence="13">B10K-DU-001-70</strain>
        <tissue evidence="13">Muscle</tissue>
    </source>
</reference>
<keyword evidence="4" id="KW-0677">Repeat</keyword>
<proteinExistence type="inferred from homology"/>
<dbReference type="PANTHER" id="PTHR23226">
    <property type="entry name" value="ZINC FINGER AND SCAN DOMAIN-CONTAINING"/>
    <property type="match status" value="1"/>
</dbReference>
<dbReference type="EMBL" id="VYXD01013903">
    <property type="protein sequence ID" value="NWU43694.1"/>
    <property type="molecule type" value="Genomic_DNA"/>
</dbReference>
<dbReference type="SUPFAM" id="SSF57667">
    <property type="entry name" value="beta-beta-alpha zinc fingers"/>
    <property type="match status" value="1"/>
</dbReference>
<keyword evidence="14" id="KW-1185">Reference proteome</keyword>
<organism evidence="13 14">
    <name type="scientific">Hylia prasina</name>
    <name type="common">green hylia</name>
    <dbReference type="NCBI Taxonomy" id="208073"/>
    <lineage>
        <taxon>Eukaryota</taxon>
        <taxon>Metazoa</taxon>
        <taxon>Chordata</taxon>
        <taxon>Craniata</taxon>
        <taxon>Vertebrata</taxon>
        <taxon>Euteleostomi</taxon>
        <taxon>Archelosauria</taxon>
        <taxon>Archosauria</taxon>
        <taxon>Dinosauria</taxon>
        <taxon>Saurischia</taxon>
        <taxon>Theropoda</taxon>
        <taxon>Coelurosauria</taxon>
        <taxon>Aves</taxon>
        <taxon>Neognathae</taxon>
        <taxon>Neoaves</taxon>
        <taxon>Telluraves</taxon>
        <taxon>Australaves</taxon>
        <taxon>Passeriformes</taxon>
        <taxon>Sylvioidea</taxon>
        <taxon>Sylviidae</taxon>
        <taxon>Acrocephalinae</taxon>
        <taxon>Hylia</taxon>
    </lineage>
</organism>
<feature type="domain" description="C2H2-type" evidence="12">
    <location>
        <begin position="17"/>
        <end position="44"/>
    </location>
</feature>
<gene>
    <name evidence="13" type="primary">Znf347</name>
    <name evidence="13" type="ORF">HYLPRA_R01497</name>
</gene>
<evidence type="ECO:0000313" key="13">
    <source>
        <dbReference type="EMBL" id="NWU43694.1"/>
    </source>
</evidence>
<keyword evidence="8" id="KW-0238">DNA-binding</keyword>
<keyword evidence="6" id="KW-0862">Zinc</keyword>
<name>A0A7K5WS04_9SYLV</name>
<dbReference type="PROSITE" id="PS00028">
    <property type="entry name" value="ZINC_FINGER_C2H2_1"/>
    <property type="match status" value="1"/>
</dbReference>
<evidence type="ECO:0000256" key="1">
    <source>
        <dbReference type="ARBA" id="ARBA00004123"/>
    </source>
</evidence>
<keyword evidence="7" id="KW-0805">Transcription regulation</keyword>
<dbReference type="FunFam" id="3.30.160.60:FF:001343">
    <property type="entry name" value="Zinc finger protein 568"/>
    <property type="match status" value="1"/>
</dbReference>
<evidence type="ECO:0000256" key="10">
    <source>
        <dbReference type="ARBA" id="ARBA00023242"/>
    </source>
</evidence>
<dbReference type="InterPro" id="IPR036236">
    <property type="entry name" value="Znf_C2H2_sf"/>
</dbReference>
<evidence type="ECO:0000256" key="9">
    <source>
        <dbReference type="ARBA" id="ARBA00023163"/>
    </source>
</evidence>
<feature type="non-terminal residue" evidence="13">
    <location>
        <position position="52"/>
    </location>
</feature>
<comment type="caution">
    <text evidence="13">The sequence shown here is derived from an EMBL/GenBank/DDBJ whole genome shotgun (WGS) entry which is preliminary data.</text>
</comment>
<keyword evidence="3" id="KW-0479">Metal-binding</keyword>
<dbReference type="PROSITE" id="PS50157">
    <property type="entry name" value="ZINC_FINGER_C2H2_2"/>
    <property type="match status" value="1"/>
</dbReference>
<feature type="non-terminal residue" evidence="13">
    <location>
        <position position="1"/>
    </location>
</feature>
<dbReference type="GO" id="GO:0005634">
    <property type="term" value="C:nucleus"/>
    <property type="evidence" value="ECO:0007669"/>
    <property type="project" value="UniProtKB-SubCell"/>
</dbReference>
<evidence type="ECO:0000256" key="6">
    <source>
        <dbReference type="ARBA" id="ARBA00022833"/>
    </source>
</evidence>
<evidence type="ECO:0000256" key="3">
    <source>
        <dbReference type="ARBA" id="ARBA00022723"/>
    </source>
</evidence>
<dbReference type="InterPro" id="IPR013087">
    <property type="entry name" value="Znf_C2H2_type"/>
</dbReference>
<evidence type="ECO:0000259" key="12">
    <source>
        <dbReference type="PROSITE" id="PS50157"/>
    </source>
</evidence>
<dbReference type="GO" id="GO:0000981">
    <property type="term" value="F:DNA-binding transcription factor activity, RNA polymerase II-specific"/>
    <property type="evidence" value="ECO:0007669"/>
    <property type="project" value="TreeGrafter"/>
</dbReference>
<dbReference type="Proteomes" id="UP000557268">
    <property type="component" value="Unassembled WGS sequence"/>
</dbReference>
<dbReference type="PANTHER" id="PTHR23226:SF401">
    <property type="entry name" value="ZINC FINGER PROTEIN 263"/>
    <property type="match status" value="1"/>
</dbReference>
<protein>
    <submittedName>
        <fullName evidence="13">ZN347 protein</fullName>
    </submittedName>
</protein>
<evidence type="ECO:0000313" key="14">
    <source>
        <dbReference type="Proteomes" id="UP000557268"/>
    </source>
</evidence>
<keyword evidence="10" id="KW-0539">Nucleus</keyword>
<comment type="similarity">
    <text evidence="2">Belongs to the krueppel C2H2-type zinc-finger protein family.</text>
</comment>
<evidence type="ECO:0000256" key="11">
    <source>
        <dbReference type="PROSITE-ProRule" id="PRU00042"/>
    </source>
</evidence>
<evidence type="ECO:0000256" key="8">
    <source>
        <dbReference type="ARBA" id="ARBA00023125"/>
    </source>
</evidence>
<dbReference type="AlphaFoldDB" id="A0A7K5WS04"/>
<evidence type="ECO:0000256" key="5">
    <source>
        <dbReference type="ARBA" id="ARBA00022771"/>
    </source>
</evidence>
<dbReference type="Gene3D" id="3.30.160.60">
    <property type="entry name" value="Classic Zinc Finger"/>
    <property type="match status" value="1"/>
</dbReference>
<dbReference type="Pfam" id="PF00096">
    <property type="entry name" value="zf-C2H2"/>
    <property type="match status" value="1"/>
</dbReference>
<comment type="subcellular location">
    <subcellularLocation>
        <location evidence="1">Nucleus</location>
    </subcellularLocation>
</comment>
<dbReference type="GO" id="GO:0008270">
    <property type="term" value="F:zinc ion binding"/>
    <property type="evidence" value="ECO:0007669"/>
    <property type="project" value="UniProtKB-KW"/>
</dbReference>
<keyword evidence="9" id="KW-0804">Transcription</keyword>
<accession>A0A7K5WS04</accession>
<sequence>SFSQSSDLVVHDGEKLHKCLECGKSFRRSFHLIRHQMIHTGERPCKCPECGK</sequence>
<dbReference type="GO" id="GO:0000978">
    <property type="term" value="F:RNA polymerase II cis-regulatory region sequence-specific DNA binding"/>
    <property type="evidence" value="ECO:0007669"/>
    <property type="project" value="TreeGrafter"/>
</dbReference>
<keyword evidence="5 11" id="KW-0863">Zinc-finger</keyword>